<dbReference type="NCBIfam" id="TIGR01141">
    <property type="entry name" value="hisC"/>
    <property type="match status" value="1"/>
</dbReference>
<evidence type="ECO:0000256" key="10">
    <source>
        <dbReference type="ARBA" id="ARBA00023102"/>
    </source>
</evidence>
<dbReference type="PANTHER" id="PTHR42885">
    <property type="entry name" value="HISTIDINOL-PHOSPHATE AMINOTRANSFERASE-RELATED"/>
    <property type="match status" value="1"/>
</dbReference>
<dbReference type="HAMAP" id="MF_01023">
    <property type="entry name" value="HisC_aminotrans_2"/>
    <property type="match status" value="1"/>
</dbReference>
<dbReference type="InterPro" id="IPR005861">
    <property type="entry name" value="HisP_aminotrans"/>
</dbReference>
<evidence type="ECO:0000256" key="12">
    <source>
        <dbReference type="HAMAP-Rule" id="MF_01023"/>
    </source>
</evidence>
<dbReference type="InterPro" id="IPR015422">
    <property type="entry name" value="PyrdxlP-dep_Trfase_small"/>
</dbReference>
<proteinExistence type="inferred from homology"/>
<comment type="pathway">
    <text evidence="3">Lipid metabolism.</text>
</comment>
<keyword evidence="6 12" id="KW-0032">Aminotransferase</keyword>
<evidence type="ECO:0000313" key="14">
    <source>
        <dbReference type="EMBL" id="GGP01441.1"/>
    </source>
</evidence>
<evidence type="ECO:0000256" key="11">
    <source>
        <dbReference type="ARBA" id="ARBA00047481"/>
    </source>
</evidence>
<evidence type="ECO:0000256" key="5">
    <source>
        <dbReference type="ARBA" id="ARBA00011738"/>
    </source>
</evidence>
<gene>
    <name evidence="12 14" type="primary">hisC</name>
    <name evidence="14" type="ORF">GCM10010992_01820</name>
</gene>
<protein>
    <recommendedName>
        <fullName evidence="12">Histidinol-phosphate aminotransferase</fullName>
        <ecNumber evidence="12">2.6.1.9</ecNumber>
    </recommendedName>
    <alternativeName>
        <fullName evidence="12">Imidazole acetol-phosphate transaminase</fullName>
    </alternativeName>
</protein>
<dbReference type="InterPro" id="IPR015424">
    <property type="entry name" value="PyrdxlP-dep_Trfase"/>
</dbReference>
<dbReference type="Gene3D" id="3.90.1150.10">
    <property type="entry name" value="Aspartate Aminotransferase, domain 1"/>
    <property type="match status" value="1"/>
</dbReference>
<dbReference type="EC" id="2.6.1.9" evidence="12"/>
<dbReference type="GO" id="GO:0008483">
    <property type="term" value="F:transaminase activity"/>
    <property type="evidence" value="ECO:0007669"/>
    <property type="project" value="UniProtKB-KW"/>
</dbReference>
<comment type="pathway">
    <text evidence="2 12">Amino-acid biosynthesis; L-histidine biosynthesis; L-histidine from 5-phospho-alpha-D-ribose 1-diphosphate: step 7/9.</text>
</comment>
<dbReference type="Proteomes" id="UP000620064">
    <property type="component" value="Unassembled WGS sequence"/>
</dbReference>
<dbReference type="InterPro" id="IPR004839">
    <property type="entry name" value="Aminotransferase_I/II_large"/>
</dbReference>
<comment type="caution">
    <text evidence="14">The sequence shown here is derived from an EMBL/GenBank/DDBJ whole genome shotgun (WGS) entry which is preliminary data.</text>
</comment>
<evidence type="ECO:0000256" key="1">
    <source>
        <dbReference type="ARBA" id="ARBA00001933"/>
    </source>
</evidence>
<evidence type="ECO:0000256" key="9">
    <source>
        <dbReference type="ARBA" id="ARBA00022898"/>
    </source>
</evidence>
<evidence type="ECO:0000256" key="8">
    <source>
        <dbReference type="ARBA" id="ARBA00022679"/>
    </source>
</evidence>
<evidence type="ECO:0000256" key="3">
    <source>
        <dbReference type="ARBA" id="ARBA00005189"/>
    </source>
</evidence>
<keyword evidence="10 12" id="KW-0368">Histidine biosynthesis</keyword>
<evidence type="ECO:0000256" key="6">
    <source>
        <dbReference type="ARBA" id="ARBA00022576"/>
    </source>
</evidence>
<evidence type="ECO:0000313" key="15">
    <source>
        <dbReference type="Proteomes" id="UP000620064"/>
    </source>
</evidence>
<comment type="similarity">
    <text evidence="4 12">Belongs to the class-II pyridoxal-phosphate-dependent aminotransferase family. Histidinol-phosphate aminotransferase subfamily.</text>
</comment>
<evidence type="ECO:0000259" key="13">
    <source>
        <dbReference type="Pfam" id="PF00155"/>
    </source>
</evidence>
<evidence type="ECO:0000256" key="4">
    <source>
        <dbReference type="ARBA" id="ARBA00007970"/>
    </source>
</evidence>
<comment type="cofactor">
    <cofactor evidence="1 12">
        <name>pyridoxal 5'-phosphate</name>
        <dbReference type="ChEBI" id="CHEBI:597326"/>
    </cofactor>
</comment>
<keyword evidence="15" id="KW-1185">Reference proteome</keyword>
<keyword evidence="7 12" id="KW-0028">Amino-acid biosynthesis</keyword>
<sequence length="342" mass="39648">MNIQNLVRQNIKNLTPYSSARDEFSADAGVFLDANENPFGDYNRYPDPYQKALKTEISKLKNIEVNKIFLGNGSDEVIDLLMRIFAEPKKDKILIFNPTYGMYEVSANINDVEVVSYPLNQDFQIEFSEELEQILKYENLKLVFVCSPNNPSGNLIAKNSVLEILQNFNGIVVVDEAYEDFSKEKSWISEIDNYPQLVVMQTFSKAWGMAGLRVGMAFAQPEILELMNKVKPPYNISVLNQKEVYQSLQNQEIFRNNLNEILEQRIFLEKELQNFSYVKKIYPSDANFLLIKVENADQLYNYLVEEKIIIRNRNKVVENCVRITIGNTEENQKLLQSLKNFQ</sequence>
<dbReference type="InterPro" id="IPR015421">
    <property type="entry name" value="PyrdxlP-dep_Trfase_major"/>
</dbReference>
<dbReference type="Gene3D" id="3.40.640.10">
    <property type="entry name" value="Type I PLP-dependent aspartate aminotransferase-like (Major domain)"/>
    <property type="match status" value="1"/>
</dbReference>
<accession>A0ABQ2NEL0</accession>
<dbReference type="PROSITE" id="PS00599">
    <property type="entry name" value="AA_TRANSFER_CLASS_2"/>
    <property type="match status" value="1"/>
</dbReference>
<feature type="domain" description="Aminotransferase class I/classII large" evidence="13">
    <location>
        <begin position="37"/>
        <end position="338"/>
    </location>
</feature>
<evidence type="ECO:0000256" key="2">
    <source>
        <dbReference type="ARBA" id="ARBA00005011"/>
    </source>
</evidence>
<keyword evidence="9 12" id="KW-0663">Pyridoxal phosphate</keyword>
<dbReference type="PANTHER" id="PTHR42885:SF2">
    <property type="entry name" value="HISTIDINOL-PHOSPHATE AMINOTRANSFERASE"/>
    <property type="match status" value="1"/>
</dbReference>
<comment type="subunit">
    <text evidence="5 12">Homodimer.</text>
</comment>
<organism evidence="14 15">
    <name type="scientific">Cloacibacterium rupense</name>
    <dbReference type="NCBI Taxonomy" id="517423"/>
    <lineage>
        <taxon>Bacteria</taxon>
        <taxon>Pseudomonadati</taxon>
        <taxon>Bacteroidota</taxon>
        <taxon>Flavobacteriia</taxon>
        <taxon>Flavobacteriales</taxon>
        <taxon>Weeksellaceae</taxon>
    </lineage>
</organism>
<name>A0ABQ2NEL0_9FLAO</name>
<dbReference type="CDD" id="cd00609">
    <property type="entry name" value="AAT_like"/>
    <property type="match status" value="1"/>
</dbReference>
<dbReference type="InterPro" id="IPR001917">
    <property type="entry name" value="Aminotrans_II_pyridoxalP_BS"/>
</dbReference>
<keyword evidence="8 12" id="KW-0808">Transferase</keyword>
<comment type="catalytic activity">
    <reaction evidence="11 12">
        <text>L-histidinol phosphate + 2-oxoglutarate = 3-(imidazol-4-yl)-2-oxopropyl phosphate + L-glutamate</text>
        <dbReference type="Rhea" id="RHEA:23744"/>
        <dbReference type="ChEBI" id="CHEBI:16810"/>
        <dbReference type="ChEBI" id="CHEBI:29985"/>
        <dbReference type="ChEBI" id="CHEBI:57766"/>
        <dbReference type="ChEBI" id="CHEBI:57980"/>
        <dbReference type="EC" id="2.6.1.9"/>
    </reaction>
</comment>
<reference evidence="15" key="1">
    <citation type="journal article" date="2019" name="Int. J. Syst. Evol. Microbiol.">
        <title>The Global Catalogue of Microorganisms (GCM) 10K type strain sequencing project: providing services to taxonomists for standard genome sequencing and annotation.</title>
        <authorList>
            <consortium name="The Broad Institute Genomics Platform"/>
            <consortium name="The Broad Institute Genome Sequencing Center for Infectious Disease"/>
            <person name="Wu L."/>
            <person name="Ma J."/>
        </authorList>
    </citation>
    <scope>NUCLEOTIDE SEQUENCE [LARGE SCALE GENOMIC DNA]</scope>
    <source>
        <strain evidence="15">CGMCC 1.7656</strain>
    </source>
</reference>
<evidence type="ECO:0000256" key="7">
    <source>
        <dbReference type="ARBA" id="ARBA00022605"/>
    </source>
</evidence>
<dbReference type="RefSeq" id="WP_188616197.1">
    <property type="nucleotide sequence ID" value="NZ_BMLV01000001.1"/>
</dbReference>
<dbReference type="EMBL" id="BMLV01000001">
    <property type="protein sequence ID" value="GGP01441.1"/>
    <property type="molecule type" value="Genomic_DNA"/>
</dbReference>
<dbReference type="Pfam" id="PF00155">
    <property type="entry name" value="Aminotran_1_2"/>
    <property type="match status" value="1"/>
</dbReference>
<dbReference type="SUPFAM" id="SSF53383">
    <property type="entry name" value="PLP-dependent transferases"/>
    <property type="match status" value="1"/>
</dbReference>
<feature type="modified residue" description="N6-(pyridoxal phosphate)lysine" evidence="12">
    <location>
        <position position="205"/>
    </location>
</feature>